<evidence type="ECO:0000313" key="4">
    <source>
        <dbReference type="Proteomes" id="UP001622370"/>
    </source>
</evidence>
<evidence type="ECO:0000313" key="3">
    <source>
        <dbReference type="Proteomes" id="UP000217348"/>
    </source>
</evidence>
<reference evidence="1" key="2">
    <citation type="journal article" date="2017" name="Genome Announc.">
        <title>Twelve Complete Reference Genomes of Clinical Isolates in the Capnocytophaga Genus.</title>
        <authorList>
            <person name="Villarma A."/>
            <person name="Gulvik C.A."/>
            <person name="Rowe L.A."/>
            <person name="Sheth M."/>
            <person name="Juieng P."/>
            <person name="Nicholson A.C."/>
            <person name="Loparev V.N."/>
            <person name="McQuiston J.R."/>
        </authorList>
    </citation>
    <scope>NUCLEOTIDE SEQUENCE</scope>
    <source>
        <strain evidence="1">H2177</strain>
    </source>
</reference>
<name>A0A250G313_9FLAO</name>
<protein>
    <submittedName>
        <fullName evidence="1">Uncharacterized protein</fullName>
    </submittedName>
</protein>
<dbReference type="EMBL" id="CP022387">
    <property type="protein sequence ID" value="ATA90587.1"/>
    <property type="molecule type" value="Genomic_DNA"/>
</dbReference>
<dbReference type="Proteomes" id="UP000217348">
    <property type="component" value="Chromosome"/>
</dbReference>
<accession>A0A250G313</accession>
<organism evidence="1 3">
    <name type="scientific">Capnocytophaga stomatis</name>
    <dbReference type="NCBI Taxonomy" id="1848904"/>
    <lineage>
        <taxon>Bacteria</taxon>
        <taxon>Pseudomonadati</taxon>
        <taxon>Bacteroidota</taxon>
        <taxon>Flavobacteriia</taxon>
        <taxon>Flavobacteriales</taxon>
        <taxon>Flavobacteriaceae</taxon>
        <taxon>Capnocytophaga</taxon>
    </lineage>
</organism>
<dbReference type="RefSeq" id="WP_095897123.1">
    <property type="nucleotide sequence ID" value="NZ_BOPJ01000005.1"/>
</dbReference>
<keyword evidence="4" id="KW-1185">Reference proteome</keyword>
<gene>
    <name evidence="2" type="ORF">ACI76L_05820</name>
    <name evidence="1" type="ORF">CGC58_05250</name>
</gene>
<sequence>MQKTYYFHLFLARVAEGKTKEYNTYIKDHSNPLFFKELEIYDYSFDTYGIEVLQPEFQYDFPLSELLKFSLLKRENLPIVEEFCKAKNILPNSYIILYHQGLKIPKEVSLSYPDLYYIGEFEMDKNALMSKKLAYPHLF</sequence>
<evidence type="ECO:0000313" key="1">
    <source>
        <dbReference type="EMBL" id="ATA90587.1"/>
    </source>
</evidence>
<dbReference type="KEGG" id="csto:CGC58_05250"/>
<reference evidence="2" key="4">
    <citation type="submission" date="2024-10" db="EMBL/GenBank/DDBJ databases">
        <authorList>
            <person name="Bergman P."/>
            <person name="Andersson A.F."/>
            <person name="Zangenah S."/>
            <person name="Abbasi N."/>
        </authorList>
    </citation>
    <scope>NUCLEOTIDE SEQUENCE</scope>
    <source>
        <strain evidence="2">W5</strain>
    </source>
</reference>
<reference evidence="2 4" key="1">
    <citation type="journal article" date="2016" name="Sci. Rep.">
        <title>Whole genome sequencing identifies a novel species of the genus Capnocytophaga isolated from dog and cat bite wounds in humans.</title>
        <authorList>
            <person name="Zangenah S."/>
            <person name="Abbasi N."/>
            <person name="Andersson A.F."/>
            <person name="Bergman P."/>
        </authorList>
    </citation>
    <scope>NUCLEOTIDE SEQUENCE [LARGE SCALE GENOMIC DNA]</scope>
    <source>
        <strain evidence="2 4">W5</strain>
    </source>
</reference>
<dbReference type="OrthoDB" id="1151428at2"/>
<dbReference type="Proteomes" id="UP001622370">
    <property type="component" value="Unassembled WGS sequence"/>
</dbReference>
<reference evidence="3" key="3">
    <citation type="submission" date="2017-06" db="EMBL/GenBank/DDBJ databases">
        <title>Capnocytophaga spp. assemblies.</title>
        <authorList>
            <person name="Gulvik C.A."/>
        </authorList>
    </citation>
    <scope>NUCLEOTIDE SEQUENCE [LARGE SCALE GENOMIC DNA]</scope>
    <source>
        <strain evidence="3">H2177</strain>
    </source>
</reference>
<dbReference type="EMBL" id="JBJGWJ010000003">
    <property type="protein sequence ID" value="MFK8293293.1"/>
    <property type="molecule type" value="Genomic_DNA"/>
</dbReference>
<dbReference type="AlphaFoldDB" id="A0A250G313"/>
<evidence type="ECO:0000313" key="2">
    <source>
        <dbReference type="EMBL" id="MFK8293293.1"/>
    </source>
</evidence>
<proteinExistence type="predicted"/>